<evidence type="ECO:0000259" key="5">
    <source>
        <dbReference type="Pfam" id="PF17763"/>
    </source>
</evidence>
<dbReference type="PANTHER" id="PTHR11707">
    <property type="entry name" value="L-ASPARAGINASE"/>
    <property type="match status" value="1"/>
</dbReference>
<dbReference type="InterPro" id="IPR027475">
    <property type="entry name" value="Asparaginase/glutaminase_AS2"/>
</dbReference>
<dbReference type="InterPro" id="IPR036152">
    <property type="entry name" value="Asp/glu_Ase-like_sf"/>
</dbReference>
<dbReference type="SFLD" id="SFLDS00057">
    <property type="entry name" value="Glutaminase/Asparaginase"/>
    <property type="match status" value="1"/>
</dbReference>
<sequence length="356" mass="36841">MRIALAYTGGTIGSVGQPLDPMPAAQFRDWWARKIAPELPEGVAPFWIDFDPPLDSSQAEPTDWARLTRTVLSAAKVGADAVVLLHGTDTMAASAAALGYMTTLLDTSGAPIARLDIPVVLTGAQRPLFDDAGNIREGTDAFTNVMDALSRMRGMEPGVHLVFAGGTYPGPRVLKVSTLEDHAFDCPNGPVRAATLPAADPSALIDQLDELAPELGHRAVIAVGPTPNPPSALAAGLAGVVSALGERLGAILLLGYGTGNIPAPRQVAPQLRAARARGIMIAIGTQVPAGAVAPDIYGAGSWLGEIGVLPTGDMTMPAAQAKLHVTLALAATRHWSDAEAEAFFTRPIAGELGARP</sequence>
<dbReference type="Proteomes" id="UP000655420">
    <property type="component" value="Unassembled WGS sequence"/>
</dbReference>
<dbReference type="PIRSF" id="PIRSF001220">
    <property type="entry name" value="L-ASNase_gatD"/>
    <property type="match status" value="1"/>
</dbReference>
<reference evidence="6" key="1">
    <citation type="submission" date="2020-12" db="EMBL/GenBank/DDBJ databases">
        <title>Bacterial taxonomy.</title>
        <authorList>
            <person name="Pan X."/>
        </authorList>
    </citation>
    <scope>NUCLEOTIDE SEQUENCE</scope>
    <source>
        <strain evidence="6">M0105</strain>
    </source>
</reference>
<accession>A0A8J7SCN7</accession>
<dbReference type="InterPro" id="IPR006034">
    <property type="entry name" value="Asparaginase/glutaminase-like"/>
</dbReference>
<feature type="binding site" evidence="2">
    <location>
        <begin position="88"/>
        <end position="89"/>
    </location>
    <ligand>
        <name>substrate</name>
    </ligand>
</feature>
<feature type="domain" description="Asparaginase/glutaminase C-terminal" evidence="5">
    <location>
        <begin position="243"/>
        <end position="329"/>
    </location>
</feature>
<name>A0A8J7SCN7_9RHOB</name>
<evidence type="ECO:0000256" key="2">
    <source>
        <dbReference type="PIRSR" id="PIRSR001220-2"/>
    </source>
</evidence>
<protein>
    <submittedName>
        <fullName evidence="6">Asparaginase</fullName>
    </submittedName>
</protein>
<dbReference type="Pfam" id="PF17763">
    <property type="entry name" value="Asparaginase_C"/>
    <property type="match status" value="1"/>
</dbReference>
<dbReference type="SMART" id="SM00870">
    <property type="entry name" value="Asparaginase"/>
    <property type="match status" value="1"/>
</dbReference>
<proteinExistence type="predicted"/>
<dbReference type="GO" id="GO:0004067">
    <property type="term" value="F:asparaginase activity"/>
    <property type="evidence" value="ECO:0007669"/>
    <property type="project" value="UniProtKB-UniRule"/>
</dbReference>
<dbReference type="InterPro" id="IPR027474">
    <property type="entry name" value="L-asparaginase_N"/>
</dbReference>
<feature type="domain" description="L-asparaginase N-terminal" evidence="4">
    <location>
        <begin position="2"/>
        <end position="190"/>
    </location>
</feature>
<feature type="binding site" evidence="2">
    <location>
        <position position="56"/>
    </location>
    <ligand>
        <name>substrate</name>
    </ligand>
</feature>
<evidence type="ECO:0000313" key="6">
    <source>
        <dbReference type="EMBL" id="MBK0398007.1"/>
    </source>
</evidence>
<dbReference type="EMBL" id="JAEHHL010000001">
    <property type="protein sequence ID" value="MBK0398007.1"/>
    <property type="molecule type" value="Genomic_DNA"/>
</dbReference>
<dbReference type="PANTHER" id="PTHR11707:SF28">
    <property type="entry name" value="60 KDA LYSOPHOSPHOLIPASE"/>
    <property type="match status" value="1"/>
</dbReference>
<evidence type="ECO:0000259" key="4">
    <source>
        <dbReference type="Pfam" id="PF00710"/>
    </source>
</evidence>
<organism evidence="6 7">
    <name type="scientific">Thermohalobaculum xanthum</name>
    <dbReference type="NCBI Taxonomy" id="2753746"/>
    <lineage>
        <taxon>Bacteria</taxon>
        <taxon>Pseudomonadati</taxon>
        <taxon>Pseudomonadota</taxon>
        <taxon>Alphaproteobacteria</taxon>
        <taxon>Rhodobacterales</taxon>
        <taxon>Paracoccaceae</taxon>
        <taxon>Thermohalobaculum</taxon>
    </lineage>
</organism>
<dbReference type="PROSITE" id="PS00917">
    <property type="entry name" value="ASN_GLN_ASE_2"/>
    <property type="match status" value="1"/>
</dbReference>
<dbReference type="PROSITE" id="PS51732">
    <property type="entry name" value="ASN_GLN_ASE_3"/>
    <property type="match status" value="1"/>
</dbReference>
<evidence type="ECO:0000256" key="3">
    <source>
        <dbReference type="PROSITE-ProRule" id="PRU10100"/>
    </source>
</evidence>
<dbReference type="InterPro" id="IPR040919">
    <property type="entry name" value="Asparaginase_C"/>
</dbReference>
<dbReference type="AlphaFoldDB" id="A0A8J7SCN7"/>
<dbReference type="InterPro" id="IPR027473">
    <property type="entry name" value="L-asparaginase_C"/>
</dbReference>
<dbReference type="Gene3D" id="3.40.50.40">
    <property type="match status" value="1"/>
</dbReference>
<evidence type="ECO:0000313" key="7">
    <source>
        <dbReference type="Proteomes" id="UP000655420"/>
    </source>
</evidence>
<dbReference type="RefSeq" id="WP_200606456.1">
    <property type="nucleotide sequence ID" value="NZ_JAEHHL010000001.1"/>
</dbReference>
<dbReference type="InterPro" id="IPR037152">
    <property type="entry name" value="L-asparaginase_N_sf"/>
</dbReference>
<dbReference type="PRINTS" id="PR00139">
    <property type="entry name" value="ASNGLNASE"/>
</dbReference>
<dbReference type="SUPFAM" id="SSF53774">
    <property type="entry name" value="Glutaminase/Asparaginase"/>
    <property type="match status" value="1"/>
</dbReference>
<dbReference type="GO" id="GO:0005829">
    <property type="term" value="C:cytosol"/>
    <property type="evidence" value="ECO:0007669"/>
    <property type="project" value="TreeGrafter"/>
</dbReference>
<feature type="active site" evidence="3">
    <location>
        <position position="88"/>
    </location>
</feature>
<evidence type="ECO:0000256" key="1">
    <source>
        <dbReference type="PIRSR" id="PIRSR001220-1"/>
    </source>
</evidence>
<dbReference type="Gene3D" id="3.40.50.1170">
    <property type="entry name" value="L-asparaginase, N-terminal domain"/>
    <property type="match status" value="1"/>
</dbReference>
<dbReference type="PIRSF" id="PIRSF500176">
    <property type="entry name" value="L_ASNase"/>
    <property type="match status" value="1"/>
</dbReference>
<feature type="active site" description="O-isoaspartyl threonine intermediate" evidence="1">
    <location>
        <position position="11"/>
    </location>
</feature>
<dbReference type="Pfam" id="PF00710">
    <property type="entry name" value="Asparaginase"/>
    <property type="match status" value="1"/>
</dbReference>
<keyword evidence="7" id="KW-1185">Reference proteome</keyword>
<comment type="caution">
    <text evidence="6">The sequence shown here is derived from an EMBL/GenBank/DDBJ whole genome shotgun (WGS) entry which is preliminary data.</text>
</comment>
<gene>
    <name evidence="6" type="ORF">H0I76_02290</name>
</gene>